<feature type="region of interest" description="Disordered" evidence="1">
    <location>
        <begin position="1080"/>
        <end position="1130"/>
    </location>
</feature>
<feature type="region of interest" description="Disordered" evidence="1">
    <location>
        <begin position="1165"/>
        <end position="1184"/>
    </location>
</feature>
<gene>
    <name evidence="2" type="ORF">EDB92DRAFT_2005970</name>
</gene>
<evidence type="ECO:0000313" key="2">
    <source>
        <dbReference type="EMBL" id="KAH8999138.1"/>
    </source>
</evidence>
<keyword evidence="3" id="KW-1185">Reference proteome</keyword>
<feature type="compositionally biased region" description="Polar residues" evidence="1">
    <location>
        <begin position="1"/>
        <end position="10"/>
    </location>
</feature>
<feature type="region of interest" description="Disordered" evidence="1">
    <location>
        <begin position="225"/>
        <end position="251"/>
    </location>
</feature>
<feature type="compositionally biased region" description="Polar residues" evidence="1">
    <location>
        <begin position="1104"/>
        <end position="1115"/>
    </location>
</feature>
<reference evidence="2" key="1">
    <citation type="submission" date="2022-01" db="EMBL/GenBank/DDBJ databases">
        <title>Comparative genomics reveals a dynamic genome evolution in the ectomycorrhizal milk-cap (Lactarius) mushrooms.</title>
        <authorList>
            <consortium name="DOE Joint Genome Institute"/>
            <person name="Lebreton A."/>
            <person name="Tang N."/>
            <person name="Kuo A."/>
            <person name="LaButti K."/>
            <person name="Drula E."/>
            <person name="Barry K."/>
            <person name="Clum A."/>
            <person name="Lipzen A."/>
            <person name="Mousain D."/>
            <person name="Ng V."/>
            <person name="Wang R."/>
            <person name="Wang X."/>
            <person name="Dai Y."/>
            <person name="Henrissat B."/>
            <person name="Grigoriev I.V."/>
            <person name="Guerin-Laguette A."/>
            <person name="Yu F."/>
            <person name="Martin F.M."/>
        </authorList>
    </citation>
    <scope>NUCLEOTIDE SEQUENCE</scope>
    <source>
        <strain evidence="2">QP</strain>
    </source>
</reference>
<evidence type="ECO:0000313" key="3">
    <source>
        <dbReference type="Proteomes" id="UP001201163"/>
    </source>
</evidence>
<feature type="compositionally biased region" description="Basic and acidic residues" evidence="1">
    <location>
        <begin position="226"/>
        <end position="243"/>
    </location>
</feature>
<evidence type="ECO:0000256" key="1">
    <source>
        <dbReference type="SAM" id="MobiDB-lite"/>
    </source>
</evidence>
<organism evidence="2 3">
    <name type="scientific">Lactarius akahatsu</name>
    <dbReference type="NCBI Taxonomy" id="416441"/>
    <lineage>
        <taxon>Eukaryota</taxon>
        <taxon>Fungi</taxon>
        <taxon>Dikarya</taxon>
        <taxon>Basidiomycota</taxon>
        <taxon>Agaricomycotina</taxon>
        <taxon>Agaricomycetes</taxon>
        <taxon>Russulales</taxon>
        <taxon>Russulaceae</taxon>
        <taxon>Lactarius</taxon>
    </lineage>
</organism>
<proteinExistence type="predicted"/>
<sequence>MDFGRSNPNPNQLPTPPETDTDFLAGSHHATDLTNAPGVADSDVNSHPSASAPFRRVSTLAYHNSPFRLGEPRERTTTRQSRWLIVAIPPAWLVQEHGPIGHTLASGPPQRLAQGVLMPLLPTMYGQLTAIAREFNFPSPVGLCMYLHIVEQGFTMTPRVSDETWPTLWGHLFEARSPSTQQSPVCGRIEFDIERRKARWLDSWLTSTRRHAVDVPVSVPSSLSHWRGESKTSFDEKADEHSEALPGAHTRGWSRHIPKKLSLVDKFDTLSVTSSVANAITRNGVANELANSLTTIFQEDEPKTVKKALEQRVQSWRASSSVAPTPIAMTGQVGFDIPNKAQVGDVEVLTEVEDVEPLDLNDFAWSVSSIGPQDHEPLASAFSSPRVSSVHLDRRIEGSVLLTPSTATSWGPKSLDYSPVSTLFRLPSPDIGRRMTEDCPPTPSTVTSWGPEELLYSPASPTSRLPSPDLGRRMLEDCPPTPSTATSWGPGELLFSPASMVVRLPSPDLGLRALDDPSSPFSARITWGPPAKDDDFSRTSSILTGNHVFPYFMASDRPAWTLIWPFYEKNAASYAHSTYVTSVENNGLNSTPGVLTGNYVSPYFTASDRPAWTLIWPFYEKNAAFCDSTCITPVENNGFNSTPGVLTGNYVFPYFTPSDRPAWTLTWPFYGTETVPSAFSSRLPKLYPTIEICRYSKHLRVIIVKRATDDVVYPHFELFPGHICVAQEATAGLSPRNSTEHTGDSSLDMHNGRLNVVRPSVKVSSVYLENGYPTLSIYPPVYPYLCIYPSRHADSVVAQDVEPHLSQNPFSHLELGTQYPSFNLYPASYPNNLMCIYPPAMPGPTSFLPFSDADRPPYSSAVSSHPKTISSCNKVDQTVDEEVKGINIRLPEVYPRIPLYTTVYPEFELYPSVSLDETNGPMTTARLSLYPCMRIYPIVYPCFEIYPGHISTGENNGVDRFGVSSPPPPVLYPHFDLYPGPSEDQSTLPSTKLSPQYPSLNLYLPVSPHSQISPSAVPELGAPNTSRGFISRKARKTHKDLHDEVFVTDALAKEPVQPAIARPQTGTHALGRVRSGTVSAHPGLRQSVSSPSSLPPVPPLPVSTLATRRTTTSNAGARRSGLPVSPVATRNLADRPVSSYTAPPQQPSPIDDEGLLVQSNTLMSANSSQRRDHAHHKQNRPRDSLVLEKARLFEHLHALSNDEPPSSTSSIPGKSARLSSSPVL</sequence>
<protein>
    <submittedName>
        <fullName evidence="2">Uncharacterized protein</fullName>
    </submittedName>
</protein>
<accession>A0AAD4LTI2</accession>
<dbReference type="AlphaFoldDB" id="A0AAD4LTI2"/>
<dbReference type="Proteomes" id="UP001201163">
    <property type="component" value="Unassembled WGS sequence"/>
</dbReference>
<name>A0AAD4LTI2_9AGAM</name>
<feature type="region of interest" description="Disordered" evidence="1">
    <location>
        <begin position="429"/>
        <end position="490"/>
    </location>
</feature>
<dbReference type="EMBL" id="JAKELL010000004">
    <property type="protein sequence ID" value="KAH8999138.1"/>
    <property type="molecule type" value="Genomic_DNA"/>
</dbReference>
<comment type="caution">
    <text evidence="2">The sequence shown here is derived from an EMBL/GenBank/DDBJ whole genome shotgun (WGS) entry which is preliminary data.</text>
</comment>
<feature type="compositionally biased region" description="Polar residues" evidence="1">
    <location>
        <begin position="1203"/>
        <end position="1224"/>
    </location>
</feature>
<feature type="region of interest" description="Disordered" evidence="1">
    <location>
        <begin position="1"/>
        <end position="51"/>
    </location>
</feature>
<feature type="region of interest" description="Disordered" evidence="1">
    <location>
        <begin position="1196"/>
        <end position="1224"/>
    </location>
</feature>